<name>A0A0C9WWD5_9AGAR</name>
<reference evidence="2" key="2">
    <citation type="submission" date="2015-01" db="EMBL/GenBank/DDBJ databases">
        <title>Evolutionary Origins and Diversification of the Mycorrhizal Mutualists.</title>
        <authorList>
            <consortium name="DOE Joint Genome Institute"/>
            <consortium name="Mycorrhizal Genomics Consortium"/>
            <person name="Kohler A."/>
            <person name="Kuo A."/>
            <person name="Nagy L.G."/>
            <person name="Floudas D."/>
            <person name="Copeland A."/>
            <person name="Barry K.W."/>
            <person name="Cichocki N."/>
            <person name="Veneault-Fourrey C."/>
            <person name="LaButti K."/>
            <person name="Lindquist E.A."/>
            <person name="Lipzen A."/>
            <person name="Lundell T."/>
            <person name="Morin E."/>
            <person name="Murat C."/>
            <person name="Riley R."/>
            <person name="Ohm R."/>
            <person name="Sun H."/>
            <person name="Tunlid A."/>
            <person name="Henrissat B."/>
            <person name="Grigoriev I.V."/>
            <person name="Hibbett D.S."/>
            <person name="Martin F."/>
        </authorList>
    </citation>
    <scope>NUCLEOTIDE SEQUENCE [LARGE SCALE GENOMIC DNA]</scope>
    <source>
        <strain evidence="2">LaAM-08-1</strain>
    </source>
</reference>
<proteinExistence type="predicted"/>
<reference evidence="1 2" key="1">
    <citation type="submission" date="2014-04" db="EMBL/GenBank/DDBJ databases">
        <authorList>
            <consortium name="DOE Joint Genome Institute"/>
            <person name="Kuo A."/>
            <person name="Kohler A."/>
            <person name="Nagy L.G."/>
            <person name="Floudas D."/>
            <person name="Copeland A."/>
            <person name="Barry K.W."/>
            <person name="Cichocki N."/>
            <person name="Veneault-Fourrey C."/>
            <person name="LaButti K."/>
            <person name="Lindquist E.A."/>
            <person name="Lipzen A."/>
            <person name="Lundell T."/>
            <person name="Morin E."/>
            <person name="Murat C."/>
            <person name="Sun H."/>
            <person name="Tunlid A."/>
            <person name="Henrissat B."/>
            <person name="Grigoriev I.V."/>
            <person name="Hibbett D.S."/>
            <person name="Martin F."/>
            <person name="Nordberg H.P."/>
            <person name="Cantor M.N."/>
            <person name="Hua S.X."/>
        </authorList>
    </citation>
    <scope>NUCLEOTIDE SEQUENCE [LARGE SCALE GENOMIC DNA]</scope>
    <source>
        <strain evidence="1 2">LaAM-08-1</strain>
    </source>
</reference>
<accession>A0A0C9WWD5</accession>
<gene>
    <name evidence="1" type="ORF">K443DRAFT_94046</name>
</gene>
<sequence>MNNFCLLFELETNIVKKSFNQIKIKDIVRHQSIWAQLVSKLLQIIICRQRGCETFITFHLDHGIDDCVCDPCKSMEKSKGRGSKQRHGA</sequence>
<organism evidence="1 2">
    <name type="scientific">Laccaria amethystina LaAM-08-1</name>
    <dbReference type="NCBI Taxonomy" id="1095629"/>
    <lineage>
        <taxon>Eukaryota</taxon>
        <taxon>Fungi</taxon>
        <taxon>Dikarya</taxon>
        <taxon>Basidiomycota</taxon>
        <taxon>Agaricomycotina</taxon>
        <taxon>Agaricomycetes</taxon>
        <taxon>Agaricomycetidae</taxon>
        <taxon>Agaricales</taxon>
        <taxon>Agaricineae</taxon>
        <taxon>Hydnangiaceae</taxon>
        <taxon>Laccaria</taxon>
    </lineage>
</organism>
<evidence type="ECO:0000313" key="1">
    <source>
        <dbReference type="EMBL" id="KIK03950.1"/>
    </source>
</evidence>
<dbReference type="EMBL" id="KN838574">
    <property type="protein sequence ID" value="KIK03950.1"/>
    <property type="molecule type" value="Genomic_DNA"/>
</dbReference>
<protein>
    <submittedName>
        <fullName evidence="1">Uncharacterized protein</fullName>
    </submittedName>
</protein>
<keyword evidence="2" id="KW-1185">Reference proteome</keyword>
<evidence type="ECO:0000313" key="2">
    <source>
        <dbReference type="Proteomes" id="UP000054477"/>
    </source>
</evidence>
<dbReference type="HOGENOM" id="CLU_2455090_0_0_1"/>
<dbReference type="Proteomes" id="UP000054477">
    <property type="component" value="Unassembled WGS sequence"/>
</dbReference>
<dbReference type="AlphaFoldDB" id="A0A0C9WWD5"/>
<dbReference type="OrthoDB" id="3267958at2759"/>